<evidence type="ECO:0000313" key="11">
    <source>
        <dbReference type="Proteomes" id="UP001139319"/>
    </source>
</evidence>
<evidence type="ECO:0000256" key="4">
    <source>
        <dbReference type="ARBA" id="ARBA00023277"/>
    </source>
</evidence>
<comment type="caution">
    <text evidence="10">The sequence shown here is derived from an EMBL/GenBank/DDBJ whole genome shotgun (WGS) entry which is preliminary data.</text>
</comment>
<dbReference type="PANTHER" id="PTHR43772:SF2">
    <property type="entry name" value="PUTATIVE (AFU_ORTHOLOGUE AFUA_2G04480)-RELATED"/>
    <property type="match status" value="1"/>
</dbReference>
<evidence type="ECO:0000259" key="9">
    <source>
        <dbReference type="Pfam" id="PF06439"/>
    </source>
</evidence>
<proteinExistence type="inferred from homology"/>
<dbReference type="InterPro" id="IPR010496">
    <property type="entry name" value="AL/BT2_dom"/>
</dbReference>
<evidence type="ECO:0000256" key="5">
    <source>
        <dbReference type="ARBA" id="ARBA00023295"/>
    </source>
</evidence>
<dbReference type="AlphaFoldDB" id="A0A9X2HYW8"/>
<dbReference type="Pfam" id="PF04616">
    <property type="entry name" value="Glyco_hydro_43"/>
    <property type="match status" value="1"/>
</dbReference>
<evidence type="ECO:0000256" key="6">
    <source>
        <dbReference type="PIRSR" id="PIRSR606710-1"/>
    </source>
</evidence>
<reference evidence="10" key="1">
    <citation type="submission" date="2022-05" db="EMBL/GenBank/DDBJ databases">
        <authorList>
            <person name="Sun H.-N."/>
        </authorList>
    </citation>
    <scope>NUCLEOTIDE SEQUENCE</scope>
    <source>
        <strain evidence="10">HB14</strain>
    </source>
</reference>
<dbReference type="InterPro" id="IPR013320">
    <property type="entry name" value="ConA-like_dom_sf"/>
</dbReference>
<keyword evidence="5 8" id="KW-0326">Glycosidase</keyword>
<dbReference type="PANTHER" id="PTHR43772">
    <property type="entry name" value="ENDO-1,4-BETA-XYLANASE"/>
    <property type="match status" value="1"/>
</dbReference>
<dbReference type="Gene3D" id="2.60.120.560">
    <property type="entry name" value="Exo-inulinase, domain 1"/>
    <property type="match status" value="1"/>
</dbReference>
<name>A0A9X2HYW8_9GAMM</name>
<feature type="domain" description="3-keto-alpha-glucoside-1,2-lyase/3-keto-2-hydroxy-glucal hydratase" evidence="9">
    <location>
        <begin position="60"/>
        <end position="182"/>
    </location>
</feature>
<keyword evidence="4" id="KW-0119">Carbohydrate metabolism</keyword>
<dbReference type="GO" id="GO:0045493">
    <property type="term" value="P:xylan catabolic process"/>
    <property type="evidence" value="ECO:0007669"/>
    <property type="project" value="UniProtKB-KW"/>
</dbReference>
<evidence type="ECO:0000256" key="7">
    <source>
        <dbReference type="PIRSR" id="PIRSR606710-2"/>
    </source>
</evidence>
<dbReference type="SUPFAM" id="SSF49899">
    <property type="entry name" value="Concanavalin A-like lectins/glucanases"/>
    <property type="match status" value="1"/>
</dbReference>
<dbReference type="GO" id="GO:0004553">
    <property type="term" value="F:hydrolase activity, hydrolyzing O-glycosyl compounds"/>
    <property type="evidence" value="ECO:0007669"/>
    <property type="project" value="InterPro"/>
</dbReference>
<reference evidence="10" key="2">
    <citation type="submission" date="2023-01" db="EMBL/GenBank/DDBJ databases">
        <title>Gilvimarinus xylanilyticus HB14 isolated from Caulerpa lentillifera aquaculture base in Hainan, China.</title>
        <authorList>
            <person name="Zhang Y.-J."/>
        </authorList>
    </citation>
    <scope>NUCLEOTIDE SEQUENCE</scope>
    <source>
        <strain evidence="10">HB14</strain>
    </source>
</reference>
<dbReference type="Proteomes" id="UP001139319">
    <property type="component" value="Unassembled WGS sequence"/>
</dbReference>
<dbReference type="SUPFAM" id="SSF75005">
    <property type="entry name" value="Arabinanase/levansucrase/invertase"/>
    <property type="match status" value="1"/>
</dbReference>
<evidence type="ECO:0000256" key="3">
    <source>
        <dbReference type="ARBA" id="ARBA00022801"/>
    </source>
</evidence>
<dbReference type="CDD" id="cd08991">
    <property type="entry name" value="GH43_HoAraf43-like"/>
    <property type="match status" value="1"/>
</dbReference>
<comment type="similarity">
    <text evidence="1 8">Belongs to the glycosyl hydrolase 43 family.</text>
</comment>
<evidence type="ECO:0000256" key="8">
    <source>
        <dbReference type="RuleBase" id="RU361187"/>
    </source>
</evidence>
<keyword evidence="3 8" id="KW-0378">Hydrolase</keyword>
<evidence type="ECO:0000256" key="2">
    <source>
        <dbReference type="ARBA" id="ARBA00022651"/>
    </source>
</evidence>
<organism evidence="10 11">
    <name type="scientific">Gilvimarinus xylanilyticus</name>
    <dbReference type="NCBI Taxonomy" id="2944139"/>
    <lineage>
        <taxon>Bacteria</taxon>
        <taxon>Pseudomonadati</taxon>
        <taxon>Pseudomonadota</taxon>
        <taxon>Gammaproteobacteria</taxon>
        <taxon>Cellvibrionales</taxon>
        <taxon>Cellvibrionaceae</taxon>
        <taxon>Gilvimarinus</taxon>
    </lineage>
</organism>
<gene>
    <name evidence="10" type="ORF">M6D89_16785</name>
</gene>
<dbReference type="PROSITE" id="PS51257">
    <property type="entry name" value="PROKAR_LIPOPROTEIN"/>
    <property type="match status" value="1"/>
</dbReference>
<feature type="active site" description="Proton donor" evidence="6">
    <location>
        <position position="370"/>
    </location>
</feature>
<accession>A0A9X2HYW8</accession>
<keyword evidence="2" id="KW-0858">Xylan degradation</keyword>
<feature type="site" description="Important for catalytic activity, responsible for pKa modulation of the active site Glu and correct orientation of both the proton donor and substrate" evidence="7">
    <location>
        <position position="310"/>
    </location>
</feature>
<dbReference type="EMBL" id="JAMFTH010000008">
    <property type="protein sequence ID" value="MCP8900963.1"/>
    <property type="molecule type" value="Genomic_DNA"/>
</dbReference>
<feature type="active site" description="Proton acceptor" evidence="6">
    <location>
        <position position="204"/>
    </location>
</feature>
<dbReference type="InterPro" id="IPR006710">
    <property type="entry name" value="Glyco_hydro_43"/>
</dbReference>
<keyword evidence="2" id="KW-0624">Polysaccharide degradation</keyword>
<dbReference type="Pfam" id="PF06439">
    <property type="entry name" value="3keto-disac_hyd"/>
    <property type="match status" value="1"/>
</dbReference>
<dbReference type="Gene3D" id="2.115.10.20">
    <property type="entry name" value="Glycosyl hydrolase domain, family 43"/>
    <property type="match status" value="1"/>
</dbReference>
<sequence>MIDNKEKVFMRYVILVFFTCIALLGCSNESKVNAPAKTESGADYRLSSGERQRLDTPSLTSYAVEAKVRLSDANANAGLAFHAQTGAENFKGFYTGLDAKSHTVFLLKGNKEMARRSVSVEPGVWYSLRLEVSGDNYVLYVNDNPLAENQFPKYDAVDSTYTSGDLALRVASGSADFKDVKVTAFEKPLPQISYQNPVQPGCADPGLMKHESRYYAYCTYTPDYPTMVNGIRLYTSDDLVSWEDQGFVLKNEDSWGESRFWAPDIVARDGVFYLYYAVDERIAVATSESPLGPFVQDVKEPMAPESIKIDAYVFEDDDGKRYFYYVGFDNGNHIWGAELNDDMKTIKPDSVKLMISPEEPWETHMANVAEGAEIIKHKGVYYLTYSGSHFESPHYSVGYATASHPLGPWSKYENNPIMKSTSYAHGTAHHSLVRSPDDSELFIVYHQHNDLYTTEPRQMSIDRMQFVPQENGPDILEAWGPTVSPQPMPK</sequence>
<evidence type="ECO:0000313" key="10">
    <source>
        <dbReference type="EMBL" id="MCP8900963.1"/>
    </source>
</evidence>
<dbReference type="InterPro" id="IPR023296">
    <property type="entry name" value="Glyco_hydro_beta-prop_sf"/>
</dbReference>
<dbReference type="RefSeq" id="WP_253969248.1">
    <property type="nucleotide sequence ID" value="NZ_JAMFTH010000008.1"/>
</dbReference>
<dbReference type="InterPro" id="IPR052176">
    <property type="entry name" value="Glycosyl_Hydrlase_43_Enz"/>
</dbReference>
<keyword evidence="11" id="KW-1185">Reference proteome</keyword>
<protein>
    <submittedName>
        <fullName evidence="10">Family 43 glycosylhydrolase</fullName>
    </submittedName>
</protein>
<evidence type="ECO:0000256" key="1">
    <source>
        <dbReference type="ARBA" id="ARBA00009865"/>
    </source>
</evidence>